<evidence type="ECO:0000256" key="6">
    <source>
        <dbReference type="ARBA" id="ARBA00023136"/>
    </source>
</evidence>
<dbReference type="AlphaFoldDB" id="A0A0G2HSG2"/>
<dbReference type="STRING" id="1214573.A0A0G2HSG2"/>
<dbReference type="Pfam" id="PF11807">
    <property type="entry name" value="UstYa"/>
    <property type="match status" value="1"/>
</dbReference>
<feature type="transmembrane region" description="Helical" evidence="10">
    <location>
        <begin position="59"/>
        <end position="79"/>
    </location>
</feature>
<dbReference type="GO" id="GO:0016491">
    <property type="term" value="F:oxidoreductase activity"/>
    <property type="evidence" value="ECO:0007669"/>
    <property type="project" value="UniProtKB-KW"/>
</dbReference>
<keyword evidence="6 10" id="KW-0472">Membrane</keyword>
<evidence type="ECO:0000313" key="11">
    <source>
        <dbReference type="EMBL" id="KKY31085.1"/>
    </source>
</evidence>
<dbReference type="GO" id="GO:0043386">
    <property type="term" value="P:mycotoxin biosynthetic process"/>
    <property type="evidence" value="ECO:0007669"/>
    <property type="project" value="InterPro"/>
</dbReference>
<evidence type="ECO:0000256" key="4">
    <source>
        <dbReference type="ARBA" id="ARBA00023002"/>
    </source>
</evidence>
<feature type="region of interest" description="Disordered" evidence="9">
    <location>
        <begin position="111"/>
        <end position="138"/>
    </location>
</feature>
<dbReference type="EMBL" id="LCUC01000416">
    <property type="protein sequence ID" value="KKY31085.1"/>
    <property type="molecule type" value="Genomic_DNA"/>
</dbReference>
<keyword evidence="12" id="KW-1185">Reference proteome</keyword>
<accession>A0A0G2HSG2</accession>
<comment type="subcellular location">
    <subcellularLocation>
        <location evidence="1">Membrane</location>
        <topology evidence="1">Single-pass membrane protein</topology>
    </subcellularLocation>
</comment>
<evidence type="ECO:0000256" key="3">
    <source>
        <dbReference type="ARBA" id="ARBA00022989"/>
    </source>
</evidence>
<feature type="region of interest" description="Disordered" evidence="9">
    <location>
        <begin position="22"/>
        <end position="53"/>
    </location>
</feature>
<evidence type="ECO:0000256" key="2">
    <source>
        <dbReference type="ARBA" id="ARBA00022692"/>
    </source>
</evidence>
<dbReference type="PANTHER" id="PTHR33365">
    <property type="entry name" value="YALI0B05434P"/>
    <property type="match status" value="1"/>
</dbReference>
<proteinExistence type="inferred from homology"/>
<evidence type="ECO:0000256" key="5">
    <source>
        <dbReference type="ARBA" id="ARBA00023026"/>
    </source>
</evidence>
<evidence type="ECO:0008006" key="13">
    <source>
        <dbReference type="Google" id="ProtNLM"/>
    </source>
</evidence>
<keyword evidence="5" id="KW-0843">Virulence</keyword>
<reference evidence="11 12" key="2">
    <citation type="submission" date="2015-05" db="EMBL/GenBank/DDBJ databases">
        <authorList>
            <person name="Morales-Cruz A."/>
            <person name="Amrine K.C."/>
            <person name="Cantu D."/>
        </authorList>
    </citation>
    <scope>NUCLEOTIDE SEQUENCE [LARGE SCALE GENOMIC DNA]</scope>
    <source>
        <strain evidence="11">DA912</strain>
    </source>
</reference>
<reference evidence="11 12" key="1">
    <citation type="submission" date="2015-05" db="EMBL/GenBank/DDBJ databases">
        <title>Distinctive expansion of gene families associated with plant cell wall degradation and secondary metabolism in the genomes of grapevine trunk pathogens.</title>
        <authorList>
            <person name="Lawrence D.P."/>
            <person name="Travadon R."/>
            <person name="Rolshausen P.E."/>
            <person name="Baumgartner K."/>
        </authorList>
    </citation>
    <scope>NUCLEOTIDE SEQUENCE [LARGE SCALE GENOMIC DNA]</scope>
    <source>
        <strain evidence="11">DA912</strain>
    </source>
</reference>
<keyword evidence="7" id="KW-0325">Glycoprotein</keyword>
<keyword evidence="4" id="KW-0560">Oxidoreductase</keyword>
<gene>
    <name evidence="11" type="ORF">UCDDA912_g08963</name>
</gene>
<evidence type="ECO:0000256" key="10">
    <source>
        <dbReference type="SAM" id="Phobius"/>
    </source>
</evidence>
<sequence length="360" mass="41139">MNFWKRAMDKQGTALVPSTEIADKEPEARASEEDDEDESLLYSHGGRPQELQKSRARKITTAVLIVGSMVCCFAGGFLVRGLGQARLWNFDRYETLPSEIQNLLLRNSAARTSFQKDTKTPTTRGEEASPPLWHQAPSAQSDKYWDDNFMISDMFLITADDMRRLGKDPDKHVHIPDDWGYGDRRYLTRFDHTHQLHCLDALRRVVFAEHNGINTSSAAEMNHFEHCVWSILDYLTCHVTYDTYNYVWMDDFAQPVPDHASRRQCRPMKPLTDFYHQSSVHTDARIRYLVAQKDKGDFVYPIAADRKAFNDEVLAMSGDPEVYGSEARARARKAKLDNAVAEYEATGTIPRVEKGAPAWP</sequence>
<evidence type="ECO:0000313" key="12">
    <source>
        <dbReference type="Proteomes" id="UP000034680"/>
    </source>
</evidence>
<evidence type="ECO:0000256" key="1">
    <source>
        <dbReference type="ARBA" id="ARBA00004167"/>
    </source>
</evidence>
<keyword evidence="2 10" id="KW-0812">Transmembrane</keyword>
<comment type="similarity">
    <text evidence="8">Belongs to the ustYa family.</text>
</comment>
<name>A0A0G2HSG2_9PEZI</name>
<dbReference type="InterPro" id="IPR021765">
    <property type="entry name" value="UstYa-like"/>
</dbReference>
<dbReference type="Proteomes" id="UP000034680">
    <property type="component" value="Unassembled WGS sequence"/>
</dbReference>
<feature type="compositionally biased region" description="Basic and acidic residues" evidence="9">
    <location>
        <begin position="22"/>
        <end position="31"/>
    </location>
</feature>
<evidence type="ECO:0000256" key="7">
    <source>
        <dbReference type="ARBA" id="ARBA00023180"/>
    </source>
</evidence>
<comment type="caution">
    <text evidence="11">The sequence shown here is derived from an EMBL/GenBank/DDBJ whole genome shotgun (WGS) entry which is preliminary data.</text>
</comment>
<feature type="compositionally biased region" description="Basic and acidic residues" evidence="9">
    <location>
        <begin position="114"/>
        <end position="127"/>
    </location>
</feature>
<dbReference type="GO" id="GO:0016020">
    <property type="term" value="C:membrane"/>
    <property type="evidence" value="ECO:0007669"/>
    <property type="project" value="UniProtKB-SubCell"/>
</dbReference>
<dbReference type="OrthoDB" id="3687641at2759"/>
<evidence type="ECO:0000256" key="9">
    <source>
        <dbReference type="SAM" id="MobiDB-lite"/>
    </source>
</evidence>
<keyword evidence="3 10" id="KW-1133">Transmembrane helix</keyword>
<protein>
    <recommendedName>
        <fullName evidence="13">Tat pathway signal sequence</fullName>
    </recommendedName>
</protein>
<organism evidence="11 12">
    <name type="scientific">Diaporthe ampelina</name>
    <dbReference type="NCBI Taxonomy" id="1214573"/>
    <lineage>
        <taxon>Eukaryota</taxon>
        <taxon>Fungi</taxon>
        <taxon>Dikarya</taxon>
        <taxon>Ascomycota</taxon>
        <taxon>Pezizomycotina</taxon>
        <taxon>Sordariomycetes</taxon>
        <taxon>Sordariomycetidae</taxon>
        <taxon>Diaporthales</taxon>
        <taxon>Diaporthaceae</taxon>
        <taxon>Diaporthe</taxon>
    </lineage>
</organism>
<dbReference type="PANTHER" id="PTHR33365:SF14">
    <property type="entry name" value="TAT PATHWAY SIGNAL SEQUENCE"/>
    <property type="match status" value="1"/>
</dbReference>
<evidence type="ECO:0000256" key="8">
    <source>
        <dbReference type="ARBA" id="ARBA00035112"/>
    </source>
</evidence>